<name>A0A381X3S2_9ZZZZ</name>
<feature type="non-terminal residue" evidence="1">
    <location>
        <position position="22"/>
    </location>
</feature>
<evidence type="ECO:0000313" key="1">
    <source>
        <dbReference type="EMBL" id="SVA59242.1"/>
    </source>
</evidence>
<dbReference type="AlphaFoldDB" id="A0A381X3S2"/>
<proteinExistence type="predicted"/>
<reference evidence="1" key="1">
    <citation type="submission" date="2018-05" db="EMBL/GenBank/DDBJ databases">
        <authorList>
            <person name="Lanie J.A."/>
            <person name="Ng W.-L."/>
            <person name="Kazmierczak K.M."/>
            <person name="Andrzejewski T.M."/>
            <person name="Davidsen T.M."/>
            <person name="Wayne K.J."/>
            <person name="Tettelin H."/>
            <person name="Glass J.I."/>
            <person name="Rusch D."/>
            <person name="Podicherti R."/>
            <person name="Tsui H.-C.T."/>
            <person name="Winkler M.E."/>
        </authorList>
    </citation>
    <scope>NUCLEOTIDE SEQUENCE</scope>
</reference>
<gene>
    <name evidence="1" type="ORF">METZ01_LOCUS112096</name>
</gene>
<organism evidence="1">
    <name type="scientific">marine metagenome</name>
    <dbReference type="NCBI Taxonomy" id="408172"/>
    <lineage>
        <taxon>unclassified sequences</taxon>
        <taxon>metagenomes</taxon>
        <taxon>ecological metagenomes</taxon>
    </lineage>
</organism>
<sequence length="22" mass="2799">MLLQLHWNNNNQEDPLQFFRLK</sequence>
<protein>
    <submittedName>
        <fullName evidence="1">Uncharacterized protein</fullName>
    </submittedName>
</protein>
<accession>A0A381X3S2</accession>
<dbReference type="EMBL" id="UINC01013763">
    <property type="protein sequence ID" value="SVA59242.1"/>
    <property type="molecule type" value="Genomic_DNA"/>
</dbReference>